<gene>
    <name evidence="7" type="ORF">AUJ66_01075</name>
</gene>
<evidence type="ECO:0000313" key="8">
    <source>
        <dbReference type="Proteomes" id="UP000182278"/>
    </source>
</evidence>
<dbReference type="GO" id="GO:0008270">
    <property type="term" value="F:zinc ion binding"/>
    <property type="evidence" value="ECO:0007669"/>
    <property type="project" value="InterPro"/>
</dbReference>
<protein>
    <recommendedName>
        <fullName evidence="9">Enoyl reductase (ER) domain-containing protein</fullName>
    </recommendedName>
</protein>
<dbReference type="Gene3D" id="3.40.50.720">
    <property type="entry name" value="NAD(P)-binding Rossmann-like Domain"/>
    <property type="match status" value="1"/>
</dbReference>
<evidence type="ECO:0000256" key="2">
    <source>
        <dbReference type="ARBA" id="ARBA00022833"/>
    </source>
</evidence>
<dbReference type="Pfam" id="PF08240">
    <property type="entry name" value="ADH_N"/>
    <property type="match status" value="1"/>
</dbReference>
<evidence type="ECO:0000313" key="7">
    <source>
        <dbReference type="EMBL" id="OIN98361.1"/>
    </source>
</evidence>
<organism evidence="7 8">
    <name type="scientific">Candidatus Desantisbacteria bacterium CG1_02_38_46</name>
    <dbReference type="NCBI Taxonomy" id="1817893"/>
    <lineage>
        <taxon>Bacteria</taxon>
        <taxon>Candidatus Desantisiibacteriota</taxon>
    </lineage>
</organism>
<dbReference type="PANTHER" id="PTHR43401:SF2">
    <property type="entry name" value="L-THREONINE 3-DEHYDROGENASE"/>
    <property type="match status" value="1"/>
</dbReference>
<keyword evidence="1 4" id="KW-0479">Metal-binding</keyword>
<comment type="cofactor">
    <cofactor evidence="4">
        <name>Zn(2+)</name>
        <dbReference type="ChEBI" id="CHEBI:29105"/>
    </cofactor>
</comment>
<keyword evidence="2 4" id="KW-0862">Zinc</keyword>
<dbReference type="PROSITE" id="PS00059">
    <property type="entry name" value="ADH_ZINC"/>
    <property type="match status" value="1"/>
</dbReference>
<feature type="domain" description="Alcohol dehydrogenase-like C-terminal" evidence="5">
    <location>
        <begin position="177"/>
        <end position="269"/>
    </location>
</feature>
<dbReference type="InterPro" id="IPR050129">
    <property type="entry name" value="Zn_alcohol_dh"/>
</dbReference>
<dbReference type="PANTHER" id="PTHR43401">
    <property type="entry name" value="L-THREONINE 3-DEHYDROGENASE"/>
    <property type="match status" value="1"/>
</dbReference>
<dbReference type="SUPFAM" id="SSF50129">
    <property type="entry name" value="GroES-like"/>
    <property type="match status" value="1"/>
</dbReference>
<sequence length="345" mass="38176">MKAAIVEGNGKVKLGGDIPVPEPGPYQCLCKMLACATCTGTDRKIIDSHIRLDYPAILGHESVGRVIKIGAKVRNIKEGEMFLRPTACYPGGKIGNYYSGWGGFAEFGLITDTKALLEDHPQEIPNHYTIYQQRIPQEISISPADATMLITLKEVSSFIANLKVTLNSSVAILGCGAVGISMCYFAKIFGAYPVIVIGRRDKPLENAKKAGADFTINNQKENMVSKVKEITADKGVNYIIDAAGDIDLITESEQFLSLNGKIAPYAVAGSSQYIFDRNKAPRLSEFIFTDPRENTAHQYILDAIRLNFVNPKLFYSHRMPLEKIEEGFELLRKKEALKIVFEMED</sequence>
<evidence type="ECO:0000256" key="3">
    <source>
        <dbReference type="ARBA" id="ARBA00023002"/>
    </source>
</evidence>
<name>A0A1J4SFZ5_9BACT</name>
<dbReference type="InterPro" id="IPR002328">
    <property type="entry name" value="ADH_Zn_CS"/>
</dbReference>
<comment type="caution">
    <text evidence="7">The sequence shown here is derived from an EMBL/GenBank/DDBJ whole genome shotgun (WGS) entry which is preliminary data.</text>
</comment>
<dbReference type="AlphaFoldDB" id="A0A1J4SFZ5"/>
<feature type="domain" description="Alcohol dehydrogenase-like N-terminal" evidence="6">
    <location>
        <begin position="25"/>
        <end position="112"/>
    </location>
</feature>
<reference evidence="7 8" key="1">
    <citation type="journal article" date="2016" name="Environ. Microbiol.">
        <title>Genomic resolution of a cold subsurface aquifer community provides metabolic insights for novel microbes adapted to high CO concentrations.</title>
        <authorList>
            <person name="Probst A.J."/>
            <person name="Castelle C.J."/>
            <person name="Singh A."/>
            <person name="Brown C.T."/>
            <person name="Anantharaman K."/>
            <person name="Sharon I."/>
            <person name="Hug L.A."/>
            <person name="Burstein D."/>
            <person name="Emerson J.B."/>
            <person name="Thomas B.C."/>
            <person name="Banfield J.F."/>
        </authorList>
    </citation>
    <scope>NUCLEOTIDE SEQUENCE [LARGE SCALE GENOMIC DNA]</scope>
    <source>
        <strain evidence="7">CG1_02_38_46</strain>
    </source>
</reference>
<dbReference type="Proteomes" id="UP000182278">
    <property type="component" value="Unassembled WGS sequence"/>
</dbReference>
<keyword evidence="3" id="KW-0560">Oxidoreductase</keyword>
<dbReference type="Pfam" id="PF00107">
    <property type="entry name" value="ADH_zinc_N"/>
    <property type="match status" value="1"/>
</dbReference>
<accession>A0A1J4SFZ5</accession>
<dbReference type="STRING" id="1817893.AUJ66_01075"/>
<dbReference type="EMBL" id="MNUO01000015">
    <property type="protein sequence ID" value="OIN98361.1"/>
    <property type="molecule type" value="Genomic_DNA"/>
</dbReference>
<dbReference type="InterPro" id="IPR036291">
    <property type="entry name" value="NAD(P)-bd_dom_sf"/>
</dbReference>
<dbReference type="SUPFAM" id="SSF51735">
    <property type="entry name" value="NAD(P)-binding Rossmann-fold domains"/>
    <property type="match status" value="1"/>
</dbReference>
<comment type="similarity">
    <text evidence="4">Belongs to the zinc-containing alcohol dehydrogenase family.</text>
</comment>
<evidence type="ECO:0008006" key="9">
    <source>
        <dbReference type="Google" id="ProtNLM"/>
    </source>
</evidence>
<evidence type="ECO:0000259" key="6">
    <source>
        <dbReference type="Pfam" id="PF08240"/>
    </source>
</evidence>
<dbReference type="InterPro" id="IPR013149">
    <property type="entry name" value="ADH-like_C"/>
</dbReference>
<evidence type="ECO:0000256" key="4">
    <source>
        <dbReference type="RuleBase" id="RU361277"/>
    </source>
</evidence>
<dbReference type="Gene3D" id="3.90.180.10">
    <property type="entry name" value="Medium-chain alcohol dehydrogenases, catalytic domain"/>
    <property type="match status" value="2"/>
</dbReference>
<evidence type="ECO:0000259" key="5">
    <source>
        <dbReference type="Pfam" id="PF00107"/>
    </source>
</evidence>
<dbReference type="InterPro" id="IPR011032">
    <property type="entry name" value="GroES-like_sf"/>
</dbReference>
<proteinExistence type="inferred from homology"/>
<evidence type="ECO:0000256" key="1">
    <source>
        <dbReference type="ARBA" id="ARBA00022723"/>
    </source>
</evidence>
<dbReference type="InterPro" id="IPR013154">
    <property type="entry name" value="ADH-like_N"/>
</dbReference>
<dbReference type="GO" id="GO:0016491">
    <property type="term" value="F:oxidoreductase activity"/>
    <property type="evidence" value="ECO:0007669"/>
    <property type="project" value="UniProtKB-KW"/>
</dbReference>